<comment type="caution">
    <text evidence="3">The sequence shown here is derived from an EMBL/GenBank/DDBJ whole genome shotgun (WGS) entry which is preliminary data.</text>
</comment>
<evidence type="ECO:0008006" key="5">
    <source>
        <dbReference type="Google" id="ProtNLM"/>
    </source>
</evidence>
<feature type="compositionally biased region" description="Polar residues" evidence="1">
    <location>
        <begin position="63"/>
        <end position="75"/>
    </location>
</feature>
<evidence type="ECO:0000313" key="4">
    <source>
        <dbReference type="Proteomes" id="UP001604277"/>
    </source>
</evidence>
<keyword evidence="2" id="KW-0472">Membrane</keyword>
<dbReference type="AlphaFoldDB" id="A0ABD1UWK7"/>
<feature type="transmembrane region" description="Helical" evidence="2">
    <location>
        <begin position="12"/>
        <end position="36"/>
    </location>
</feature>
<dbReference type="Proteomes" id="UP001604277">
    <property type="component" value="Unassembled WGS sequence"/>
</dbReference>
<reference evidence="4" key="1">
    <citation type="submission" date="2024-07" db="EMBL/GenBank/DDBJ databases">
        <title>Two chromosome-level genome assemblies of Korean endemic species Abeliophyllum distichum and Forsythia ovata (Oleaceae).</title>
        <authorList>
            <person name="Jang H."/>
        </authorList>
    </citation>
    <scope>NUCLEOTIDE SEQUENCE [LARGE SCALE GENOMIC DNA]</scope>
</reference>
<feature type="region of interest" description="Disordered" evidence="1">
    <location>
        <begin position="63"/>
        <end position="83"/>
    </location>
</feature>
<keyword evidence="2" id="KW-1133">Transmembrane helix</keyword>
<organism evidence="3 4">
    <name type="scientific">Forsythia ovata</name>
    <dbReference type="NCBI Taxonomy" id="205694"/>
    <lineage>
        <taxon>Eukaryota</taxon>
        <taxon>Viridiplantae</taxon>
        <taxon>Streptophyta</taxon>
        <taxon>Embryophyta</taxon>
        <taxon>Tracheophyta</taxon>
        <taxon>Spermatophyta</taxon>
        <taxon>Magnoliopsida</taxon>
        <taxon>eudicotyledons</taxon>
        <taxon>Gunneridae</taxon>
        <taxon>Pentapetalae</taxon>
        <taxon>asterids</taxon>
        <taxon>lamiids</taxon>
        <taxon>Lamiales</taxon>
        <taxon>Oleaceae</taxon>
        <taxon>Forsythieae</taxon>
        <taxon>Forsythia</taxon>
    </lineage>
</organism>
<protein>
    <recommendedName>
        <fullName evidence="5">Secreted protein</fullName>
    </recommendedName>
</protein>
<keyword evidence="2" id="KW-0812">Transmembrane</keyword>
<proteinExistence type="predicted"/>
<dbReference type="EMBL" id="JBFOLJ010000006">
    <property type="protein sequence ID" value="KAL2529438.1"/>
    <property type="molecule type" value="Genomic_DNA"/>
</dbReference>
<accession>A0ABD1UWK7</accession>
<sequence>MSLPTALSSSSIALFGIAFSPSSLITLFSLSGLRIFSDKSGGSSRGRAEEMSTTISGTYRTVDRTSTATSGTNETVVVGTDDTHGIGDCERKTSFSPTTLPLLILNFSTLEK</sequence>
<gene>
    <name evidence="3" type="ORF">Fot_22039</name>
</gene>
<evidence type="ECO:0000256" key="1">
    <source>
        <dbReference type="SAM" id="MobiDB-lite"/>
    </source>
</evidence>
<name>A0ABD1UWK7_9LAMI</name>
<keyword evidence="4" id="KW-1185">Reference proteome</keyword>
<evidence type="ECO:0000256" key="2">
    <source>
        <dbReference type="SAM" id="Phobius"/>
    </source>
</evidence>
<evidence type="ECO:0000313" key="3">
    <source>
        <dbReference type="EMBL" id="KAL2529438.1"/>
    </source>
</evidence>